<organism evidence="2 3">
    <name type="scientific">Nocardia stercoris</name>
    <dbReference type="NCBI Taxonomy" id="2483361"/>
    <lineage>
        <taxon>Bacteria</taxon>
        <taxon>Bacillati</taxon>
        <taxon>Actinomycetota</taxon>
        <taxon>Actinomycetes</taxon>
        <taxon>Mycobacteriales</taxon>
        <taxon>Nocardiaceae</taxon>
        <taxon>Nocardia</taxon>
    </lineage>
</organism>
<dbReference type="Proteomes" id="UP000279275">
    <property type="component" value="Unassembled WGS sequence"/>
</dbReference>
<keyword evidence="1" id="KW-1133">Transmembrane helix</keyword>
<keyword evidence="3" id="KW-1185">Reference proteome</keyword>
<feature type="transmembrane region" description="Helical" evidence="1">
    <location>
        <begin position="12"/>
        <end position="31"/>
    </location>
</feature>
<feature type="transmembrane region" description="Helical" evidence="1">
    <location>
        <begin position="95"/>
        <end position="115"/>
    </location>
</feature>
<reference evidence="2 3" key="1">
    <citation type="submission" date="2018-10" db="EMBL/GenBank/DDBJ databases">
        <title>Isolation from cow dung.</title>
        <authorList>
            <person name="Ling L."/>
        </authorList>
    </citation>
    <scope>NUCLEOTIDE SEQUENCE [LARGE SCALE GENOMIC DNA]</scope>
    <source>
        <strain evidence="2 3">NEAU-LL90</strain>
    </source>
</reference>
<keyword evidence="1" id="KW-0472">Membrane</keyword>
<protein>
    <submittedName>
        <fullName evidence="2">DUF2568 domain-containing protein</fullName>
    </submittedName>
</protein>
<feature type="transmembrane region" description="Helical" evidence="1">
    <location>
        <begin position="69"/>
        <end position="89"/>
    </location>
</feature>
<gene>
    <name evidence="2" type="ORF">EBN03_10410</name>
</gene>
<sequence>MDMSELWKWGNLTLAFVMELVALGALGLWGWKVSDTLALKIGLAVGVPLAAAVAWGLFAAPQAAIHGTVIGLVVKVVVFGGAALGLWAAHYRTAAVVFAVVLVGNLLAIKLGHLAV</sequence>
<name>A0A3M2L734_9NOCA</name>
<dbReference type="InterPro" id="IPR021214">
    <property type="entry name" value="DUF2568"/>
</dbReference>
<dbReference type="AlphaFoldDB" id="A0A3M2L734"/>
<accession>A0A3M2L734</accession>
<evidence type="ECO:0000313" key="2">
    <source>
        <dbReference type="EMBL" id="RMI33522.1"/>
    </source>
</evidence>
<keyword evidence="1" id="KW-0812">Transmembrane</keyword>
<evidence type="ECO:0000313" key="3">
    <source>
        <dbReference type="Proteomes" id="UP000279275"/>
    </source>
</evidence>
<dbReference type="EMBL" id="RFFH01000003">
    <property type="protein sequence ID" value="RMI33522.1"/>
    <property type="molecule type" value="Genomic_DNA"/>
</dbReference>
<dbReference type="Pfam" id="PF10823">
    <property type="entry name" value="DUF2568"/>
    <property type="match status" value="1"/>
</dbReference>
<comment type="caution">
    <text evidence="2">The sequence shown here is derived from an EMBL/GenBank/DDBJ whole genome shotgun (WGS) entry which is preliminary data.</text>
</comment>
<evidence type="ECO:0000256" key="1">
    <source>
        <dbReference type="SAM" id="Phobius"/>
    </source>
</evidence>
<proteinExistence type="predicted"/>
<feature type="transmembrane region" description="Helical" evidence="1">
    <location>
        <begin position="37"/>
        <end position="57"/>
    </location>
</feature>